<dbReference type="RefSeq" id="WP_147759132.1">
    <property type="nucleotide sequence ID" value="NZ_SAXT01000007.1"/>
</dbReference>
<protein>
    <recommendedName>
        <fullName evidence="1">Polysaccharide pyruvyl transferase domain-containing protein</fullName>
    </recommendedName>
</protein>
<evidence type="ECO:0000259" key="1">
    <source>
        <dbReference type="Pfam" id="PF04230"/>
    </source>
</evidence>
<dbReference type="InterPro" id="IPR007345">
    <property type="entry name" value="Polysacch_pyruvyl_Trfase"/>
</dbReference>
<accession>A0A5C8CDK9</accession>
<evidence type="ECO:0000313" key="2">
    <source>
        <dbReference type="EMBL" id="TXJ10998.1"/>
    </source>
</evidence>
<evidence type="ECO:0000313" key="3">
    <source>
        <dbReference type="Proteomes" id="UP000325116"/>
    </source>
</evidence>
<sequence>MRKFLEKLKVRLTPRFIRKIQRIESKVNSLNEKIDFANNKLLSINIFYNNLLNNITNINNFYKLNLNREAYNHKLYDNNKYNIAIVKCTGNLNIGNEFINAGGIYLLRKIFSNSKFYEYEFLDSATIDNYKYPTPALLNKDIKQIESNCDIMFLLCGSIISLRAKNILFELSKIKIRKVMLGASCLIYDENEKSLCYSLQSLYDEIFCRDNITYSLFGNSFNVYSAIDLAFFTDYISKNDNYICNYGGGVCVD</sequence>
<name>A0A5C8CDK9_9SPIR</name>
<gene>
    <name evidence="2" type="ORF">EPJ80_11770</name>
</gene>
<dbReference type="EMBL" id="SAXT01000007">
    <property type="protein sequence ID" value="TXJ10998.1"/>
    <property type="molecule type" value="Genomic_DNA"/>
</dbReference>
<organism evidence="2 3">
    <name type="scientific">Brachyspira aalborgi</name>
    <dbReference type="NCBI Taxonomy" id="29522"/>
    <lineage>
        <taxon>Bacteria</taxon>
        <taxon>Pseudomonadati</taxon>
        <taxon>Spirochaetota</taxon>
        <taxon>Spirochaetia</taxon>
        <taxon>Brachyspirales</taxon>
        <taxon>Brachyspiraceae</taxon>
        <taxon>Brachyspira</taxon>
    </lineage>
</organism>
<feature type="domain" description="Polysaccharide pyruvyl transferase" evidence="1">
    <location>
        <begin position="93"/>
        <end position="244"/>
    </location>
</feature>
<comment type="caution">
    <text evidence="2">The sequence shown here is derived from an EMBL/GenBank/DDBJ whole genome shotgun (WGS) entry which is preliminary data.</text>
</comment>
<reference evidence="2 3" key="1">
    <citation type="journal article" date="1992" name="Lakartidningen">
        <title>[Penicillin V and not amoxicillin is the first choice preparation in acute otitis].</title>
        <authorList>
            <person name="Kamme C."/>
            <person name="Lundgren K."/>
            <person name="Prellner K."/>
        </authorList>
    </citation>
    <scope>NUCLEOTIDE SEQUENCE [LARGE SCALE GENOMIC DNA]</scope>
    <source>
        <strain evidence="2 3">W1</strain>
    </source>
</reference>
<dbReference type="Pfam" id="PF04230">
    <property type="entry name" value="PS_pyruv_trans"/>
    <property type="match status" value="1"/>
</dbReference>
<dbReference type="AlphaFoldDB" id="A0A5C8CDK9"/>
<proteinExistence type="predicted"/>
<dbReference type="Proteomes" id="UP000325116">
    <property type="component" value="Unassembled WGS sequence"/>
</dbReference>